<feature type="active site" description="Proton acceptor" evidence="2">
    <location>
        <position position="584"/>
    </location>
</feature>
<dbReference type="PROSITE" id="PS00624">
    <property type="entry name" value="GMC_OXRED_2"/>
    <property type="match status" value="1"/>
</dbReference>
<dbReference type="PIRSF" id="PIRSF000137">
    <property type="entry name" value="Alcohol_oxidase"/>
    <property type="match status" value="1"/>
</dbReference>
<keyword evidence="3" id="KW-0274">FAD</keyword>
<evidence type="ECO:0000256" key="4">
    <source>
        <dbReference type="SAM" id="SignalP"/>
    </source>
</evidence>
<dbReference type="Gene3D" id="3.30.560.10">
    <property type="entry name" value="Glucose Oxidase, domain 3"/>
    <property type="match status" value="1"/>
</dbReference>
<organism evidence="6 7">
    <name type="scientific">Phialocephala subalpina</name>
    <dbReference type="NCBI Taxonomy" id="576137"/>
    <lineage>
        <taxon>Eukaryota</taxon>
        <taxon>Fungi</taxon>
        <taxon>Dikarya</taxon>
        <taxon>Ascomycota</taxon>
        <taxon>Pezizomycotina</taxon>
        <taxon>Leotiomycetes</taxon>
        <taxon>Helotiales</taxon>
        <taxon>Mollisiaceae</taxon>
        <taxon>Phialocephala</taxon>
        <taxon>Phialocephala fortinii species complex</taxon>
    </lineage>
</organism>
<sequence length="606" mass="65440">MKFGIRALLLGACLCGAGSDAAARRSASKGYDYIVVGGGTAGLALSTRLSQGLPDSKILVIEAGPAALDELGINVPGKKGSTLGTKYDWNFTTIPQVNAKNRVLAQNRGKVLGGSSALNLMTYDRSTANEYDGWEEVGNPGWGFDDFLPMMDKSENFTSKNTEWYDGDVGVNTNGPVRGTINRYIPPFQGGWVPVLNSLGIGTNKEYMGGNILGVSYSSSSIDPTHYNRSYSANGYLPLAGSNLVVLTAETVIKVNMTKVRGTYRATGVTLANGTFIPASQEVILSAGSFGSPGLLELSGIGNKTVLGSAGIMQLIDLPSVGENLQDHIRIQTSYQLKDNYTGVDHFRWNATYAAQQLQLWVDGKFSQYDYTGSAYTFQTWNQSMGNDSELVALAEAAARNSTFPAEKKKLEWMYDDSVPQLEIIMSDGYTGVKGYPAVNTSLYGKDFLSFIGVVMHPFSRGTVHINASNPLGKPLIDPRYFSNEYDLQAAVAVVKKCRQLALTPPIRDVWVSEYEPGLDNVKTDAEWRDFALNTTLTIYHPVGTCAMLPKKKGGVVDSKLKVYGTTNLRVVDASIIPVLISAHMQTAVYGIAEMAAEIIIDAADS</sequence>
<evidence type="ECO:0000256" key="2">
    <source>
        <dbReference type="PIRSR" id="PIRSR000137-1"/>
    </source>
</evidence>
<dbReference type="SUPFAM" id="SSF54373">
    <property type="entry name" value="FAD-linked reductases, C-terminal domain"/>
    <property type="match status" value="1"/>
</dbReference>
<comment type="similarity">
    <text evidence="1">Belongs to the GMC oxidoreductase family.</text>
</comment>
<dbReference type="EMBL" id="FJOG01000002">
    <property type="protein sequence ID" value="CZR51574.1"/>
    <property type="molecule type" value="Genomic_DNA"/>
</dbReference>
<evidence type="ECO:0000256" key="3">
    <source>
        <dbReference type="PIRSR" id="PIRSR000137-2"/>
    </source>
</evidence>
<dbReference type="Gene3D" id="3.50.50.60">
    <property type="entry name" value="FAD/NAD(P)-binding domain"/>
    <property type="match status" value="1"/>
</dbReference>
<dbReference type="InterPro" id="IPR000172">
    <property type="entry name" value="GMC_OxRdtase_N"/>
</dbReference>
<dbReference type="InterPro" id="IPR007867">
    <property type="entry name" value="GMC_OxRtase_C"/>
</dbReference>
<dbReference type="GO" id="GO:0044550">
    <property type="term" value="P:secondary metabolite biosynthetic process"/>
    <property type="evidence" value="ECO:0007669"/>
    <property type="project" value="TreeGrafter"/>
</dbReference>
<feature type="active site" description="Proton donor" evidence="2">
    <location>
        <position position="541"/>
    </location>
</feature>
<dbReference type="STRING" id="576137.A0A1L7WFL5"/>
<keyword evidence="7" id="KW-1185">Reference proteome</keyword>
<keyword evidence="4" id="KW-0732">Signal</keyword>
<dbReference type="Proteomes" id="UP000184330">
    <property type="component" value="Unassembled WGS sequence"/>
</dbReference>
<gene>
    <name evidence="6" type="ORF">PAC_01451</name>
</gene>
<name>A0A1L7WFL5_9HELO</name>
<evidence type="ECO:0000313" key="6">
    <source>
        <dbReference type="EMBL" id="CZR51574.1"/>
    </source>
</evidence>
<dbReference type="GO" id="GO:0016614">
    <property type="term" value="F:oxidoreductase activity, acting on CH-OH group of donors"/>
    <property type="evidence" value="ECO:0007669"/>
    <property type="project" value="InterPro"/>
</dbReference>
<dbReference type="InterPro" id="IPR036188">
    <property type="entry name" value="FAD/NAD-bd_sf"/>
</dbReference>
<dbReference type="InterPro" id="IPR012132">
    <property type="entry name" value="GMC_OxRdtase"/>
</dbReference>
<proteinExistence type="inferred from homology"/>
<reference evidence="6 7" key="1">
    <citation type="submission" date="2016-03" db="EMBL/GenBank/DDBJ databases">
        <authorList>
            <person name="Ploux O."/>
        </authorList>
    </citation>
    <scope>NUCLEOTIDE SEQUENCE [LARGE SCALE GENOMIC DNA]</scope>
    <source>
        <strain evidence="6 7">UAMH 11012</strain>
    </source>
</reference>
<evidence type="ECO:0000259" key="5">
    <source>
        <dbReference type="PROSITE" id="PS00624"/>
    </source>
</evidence>
<evidence type="ECO:0000313" key="7">
    <source>
        <dbReference type="Proteomes" id="UP000184330"/>
    </source>
</evidence>
<dbReference type="PANTHER" id="PTHR11552">
    <property type="entry name" value="GLUCOSE-METHANOL-CHOLINE GMC OXIDOREDUCTASE"/>
    <property type="match status" value="1"/>
</dbReference>
<dbReference type="Pfam" id="PF00732">
    <property type="entry name" value="GMC_oxred_N"/>
    <property type="match status" value="1"/>
</dbReference>
<feature type="binding site" evidence="3">
    <location>
        <position position="111"/>
    </location>
    <ligand>
        <name>FAD</name>
        <dbReference type="ChEBI" id="CHEBI:57692"/>
    </ligand>
</feature>
<dbReference type="PANTHER" id="PTHR11552:SF115">
    <property type="entry name" value="DEHYDROGENASE XPTC-RELATED"/>
    <property type="match status" value="1"/>
</dbReference>
<feature type="signal peptide" evidence="4">
    <location>
        <begin position="1"/>
        <end position="23"/>
    </location>
</feature>
<keyword evidence="3" id="KW-0285">Flavoprotein</keyword>
<evidence type="ECO:0000256" key="1">
    <source>
        <dbReference type="ARBA" id="ARBA00010790"/>
    </source>
</evidence>
<feature type="domain" description="Glucose-methanol-choline oxidoreductase N-terminal" evidence="5">
    <location>
        <begin position="288"/>
        <end position="302"/>
    </location>
</feature>
<feature type="binding site" evidence="3">
    <location>
        <position position="252"/>
    </location>
    <ligand>
        <name>FAD</name>
        <dbReference type="ChEBI" id="CHEBI:57692"/>
    </ligand>
</feature>
<dbReference type="OrthoDB" id="269227at2759"/>
<dbReference type="SUPFAM" id="SSF51905">
    <property type="entry name" value="FAD/NAD(P)-binding domain"/>
    <property type="match status" value="1"/>
</dbReference>
<accession>A0A1L7WFL5</accession>
<dbReference type="GO" id="GO:0050660">
    <property type="term" value="F:flavin adenine dinucleotide binding"/>
    <property type="evidence" value="ECO:0007669"/>
    <property type="project" value="InterPro"/>
</dbReference>
<protein>
    <submittedName>
        <fullName evidence="6">Related to alcohol oxidase</fullName>
    </submittedName>
</protein>
<feature type="chain" id="PRO_5013358455" evidence="4">
    <location>
        <begin position="24"/>
        <end position="606"/>
    </location>
</feature>
<dbReference type="AlphaFoldDB" id="A0A1L7WFL5"/>
<comment type="cofactor">
    <cofactor evidence="3">
        <name>FAD</name>
        <dbReference type="ChEBI" id="CHEBI:57692"/>
    </cofactor>
</comment>
<dbReference type="Pfam" id="PF05199">
    <property type="entry name" value="GMC_oxred_C"/>
    <property type="match status" value="1"/>
</dbReference>